<accession>A0A0P7A267</accession>
<sequence length="380" mass="41910">MKLKNIFYLLCTSIIFGCVSKSGHTLLFVGSFTDGKPDAGIHVYAINTDTGETTLLHEEKNTINPSYLKIGNHGHFLYSVLESQLPTHGKVAAISVDSLSGKLKLLNMQDSGGRNPAHLSLHPSGRYLVNSNYTDAGISVFNINSDGSLGPHHQLLEFKDSSVVKGRQDAAHLHSTNFSPDGQFLFGQDLGADKIRAFKVIDTDAGPLRLRPSKEISVKPGSGPRHFTFHPNGTFGYGISELSGKVTAYQYSDGDLVFLEDYPSYATNQEIYRAADIHISPDGKFLYTSNRGPKEDSIGIFSIDQNSGKLTLVGHEPTYGKHPRNFCLDPSGQYLLVANQFSDNIVLFKRDRETGLLTKLSEEIQMDNPSSLQMYKYRVE</sequence>
<dbReference type="InterPro" id="IPR050282">
    <property type="entry name" value="Cycloisomerase_2"/>
</dbReference>
<dbReference type="Proteomes" id="UP000050280">
    <property type="component" value="Unassembled WGS sequence"/>
</dbReference>
<evidence type="ECO:0000256" key="2">
    <source>
        <dbReference type="ARBA" id="ARBA00022526"/>
    </source>
</evidence>
<comment type="caution">
    <text evidence="3">The sequence shown here is derived from an EMBL/GenBank/DDBJ whole genome shotgun (WGS) entry which is preliminary data.</text>
</comment>
<dbReference type="OrthoDB" id="9790815at2"/>
<dbReference type="InterPro" id="IPR011048">
    <property type="entry name" value="Haem_d1_sf"/>
</dbReference>
<dbReference type="Pfam" id="PF10282">
    <property type="entry name" value="Lactonase"/>
    <property type="match status" value="1"/>
</dbReference>
<keyword evidence="2" id="KW-0313">Glucose metabolism</keyword>
<comment type="similarity">
    <text evidence="1">Belongs to the cycloisomerase 2 family.</text>
</comment>
<dbReference type="AlphaFoldDB" id="A0A0P7A267"/>
<reference evidence="3 4" key="1">
    <citation type="submission" date="2015-09" db="EMBL/GenBank/DDBJ databases">
        <title>Genome sequence of the marine flavobacterium Croceitalea dokdonensis DOKDO 023 that contains proton- and sodium-pumping rhodopsins.</title>
        <authorList>
            <person name="Kwon S.-K."/>
            <person name="Lee H.K."/>
            <person name="Kwak M.-J."/>
            <person name="Kim J.F."/>
        </authorList>
    </citation>
    <scope>NUCLEOTIDE SEQUENCE [LARGE SCALE GENOMIC DNA]</scope>
    <source>
        <strain evidence="3 4">DOKDO 023</strain>
    </source>
</reference>
<organism evidence="3 4">
    <name type="scientific">Croceitalea dokdonensis DOKDO 023</name>
    <dbReference type="NCBI Taxonomy" id="1300341"/>
    <lineage>
        <taxon>Bacteria</taxon>
        <taxon>Pseudomonadati</taxon>
        <taxon>Bacteroidota</taxon>
        <taxon>Flavobacteriia</taxon>
        <taxon>Flavobacteriales</taxon>
        <taxon>Flavobacteriaceae</taxon>
        <taxon>Croceitalea</taxon>
    </lineage>
</organism>
<dbReference type="GO" id="GO:0006006">
    <property type="term" value="P:glucose metabolic process"/>
    <property type="evidence" value="ECO:0007669"/>
    <property type="project" value="UniProtKB-KW"/>
</dbReference>
<dbReference type="InterPro" id="IPR019405">
    <property type="entry name" value="Lactonase_7-beta_prop"/>
</dbReference>
<dbReference type="PROSITE" id="PS51257">
    <property type="entry name" value="PROKAR_LIPOPROTEIN"/>
    <property type="match status" value="1"/>
</dbReference>
<dbReference type="SUPFAM" id="SSF51004">
    <property type="entry name" value="C-terminal (heme d1) domain of cytochrome cd1-nitrite reductase"/>
    <property type="match status" value="1"/>
</dbReference>
<dbReference type="PANTHER" id="PTHR30344:SF1">
    <property type="entry name" value="6-PHOSPHOGLUCONOLACTONASE"/>
    <property type="match status" value="1"/>
</dbReference>
<name>A0A0P7A267_9FLAO</name>
<evidence type="ECO:0000256" key="1">
    <source>
        <dbReference type="ARBA" id="ARBA00005564"/>
    </source>
</evidence>
<dbReference type="InterPro" id="IPR015943">
    <property type="entry name" value="WD40/YVTN_repeat-like_dom_sf"/>
</dbReference>
<dbReference type="RefSeq" id="WP_054560325.1">
    <property type="nucleotide sequence ID" value="NZ_LDJX01000008.1"/>
</dbReference>
<evidence type="ECO:0000313" key="3">
    <source>
        <dbReference type="EMBL" id="KPM30537.1"/>
    </source>
</evidence>
<dbReference type="EMBL" id="LDJX01000008">
    <property type="protein sequence ID" value="KPM30537.1"/>
    <property type="molecule type" value="Genomic_DNA"/>
</dbReference>
<keyword evidence="4" id="KW-1185">Reference proteome</keyword>
<dbReference type="PANTHER" id="PTHR30344">
    <property type="entry name" value="6-PHOSPHOGLUCONOLACTONASE-RELATED"/>
    <property type="match status" value="1"/>
</dbReference>
<proteinExistence type="inferred from homology"/>
<keyword evidence="2" id="KW-0119">Carbohydrate metabolism</keyword>
<evidence type="ECO:0000313" key="4">
    <source>
        <dbReference type="Proteomes" id="UP000050280"/>
    </source>
</evidence>
<dbReference type="STRING" id="1300341.I595_3358"/>
<dbReference type="GO" id="GO:0017057">
    <property type="term" value="F:6-phosphogluconolactonase activity"/>
    <property type="evidence" value="ECO:0007669"/>
    <property type="project" value="TreeGrafter"/>
</dbReference>
<dbReference type="Gene3D" id="2.130.10.10">
    <property type="entry name" value="YVTN repeat-like/Quinoprotein amine dehydrogenase"/>
    <property type="match status" value="1"/>
</dbReference>
<protein>
    <submittedName>
        <fullName evidence="3">6-phosphogluconolactonase</fullName>
    </submittedName>
</protein>
<gene>
    <name evidence="3" type="ORF">I595_3358</name>
</gene>